<dbReference type="PROSITE" id="PS51462">
    <property type="entry name" value="NUDIX"/>
    <property type="match status" value="1"/>
</dbReference>
<dbReference type="CDD" id="cd04690">
    <property type="entry name" value="NUDIX_Hydrolase"/>
    <property type="match status" value="1"/>
</dbReference>
<gene>
    <name evidence="4" type="ORF">GMA10_01760</name>
</gene>
<dbReference type="SUPFAM" id="SSF55811">
    <property type="entry name" value="Nudix"/>
    <property type="match status" value="1"/>
</dbReference>
<comment type="caution">
    <text evidence="4">The sequence shown here is derived from an EMBL/GenBank/DDBJ whole genome shotgun (WGS) entry which is preliminary data.</text>
</comment>
<dbReference type="EMBL" id="WOGT01000001">
    <property type="protein sequence ID" value="MUN53964.1"/>
    <property type="molecule type" value="Genomic_DNA"/>
</dbReference>
<dbReference type="AlphaFoldDB" id="A0A7K1LFJ3"/>
<accession>A0A7K1LFJ3</accession>
<dbReference type="Pfam" id="PF00293">
    <property type="entry name" value="NUDIX"/>
    <property type="match status" value="1"/>
</dbReference>
<feature type="domain" description="Nudix hydrolase" evidence="3">
    <location>
        <begin position="1"/>
        <end position="136"/>
    </location>
</feature>
<dbReference type="RefSeq" id="WP_129314061.1">
    <property type="nucleotide sequence ID" value="NZ_NOIQ01000001.1"/>
</dbReference>
<keyword evidence="5" id="KW-1185">Reference proteome</keyword>
<dbReference type="InterPro" id="IPR015797">
    <property type="entry name" value="NUDIX_hydrolase-like_dom_sf"/>
</dbReference>
<keyword evidence="2" id="KW-0378">Hydrolase</keyword>
<evidence type="ECO:0000259" key="3">
    <source>
        <dbReference type="PROSITE" id="PS51462"/>
    </source>
</evidence>
<dbReference type="Proteomes" id="UP000462152">
    <property type="component" value="Unassembled WGS sequence"/>
</dbReference>
<dbReference type="OrthoDB" id="9801098at2"/>
<dbReference type="PROSITE" id="PS00893">
    <property type="entry name" value="NUDIX_BOX"/>
    <property type="match status" value="1"/>
</dbReference>
<evidence type="ECO:0000256" key="2">
    <source>
        <dbReference type="ARBA" id="ARBA00022801"/>
    </source>
</evidence>
<dbReference type="PANTHER" id="PTHR43046:SF2">
    <property type="entry name" value="8-OXO-DGTP DIPHOSPHATASE-RELATED"/>
    <property type="match status" value="1"/>
</dbReference>
<protein>
    <submittedName>
        <fullName evidence="4">NUDIX domain-containing protein</fullName>
    </submittedName>
</protein>
<name>A0A7K1LFJ3_9MICC</name>
<reference evidence="4 5" key="1">
    <citation type="submission" date="2019-12" db="EMBL/GenBank/DDBJ databases">
        <authorList>
            <person name="Li J."/>
            <person name="Shi Y."/>
            <person name="Xu G."/>
            <person name="Xiao D."/>
            <person name="Ran X."/>
        </authorList>
    </citation>
    <scope>NUCLEOTIDE SEQUENCE [LARGE SCALE GENOMIC DNA]</scope>
    <source>
        <strain evidence="4 5">JCM 15915</strain>
    </source>
</reference>
<evidence type="ECO:0000313" key="4">
    <source>
        <dbReference type="EMBL" id="MUN53964.1"/>
    </source>
</evidence>
<evidence type="ECO:0000256" key="1">
    <source>
        <dbReference type="ARBA" id="ARBA00001946"/>
    </source>
</evidence>
<proteinExistence type="predicted"/>
<sequence length="143" mass="15908">MPRITVSAVVVTDQQGRVLTVRKRGTHSFMFPGGKPEPHESALDAAVREVREELGVDIPRPGLEYLGRWETQAANEAGHELVGEVFLWNHAGADDDLAGISPRAEIEELRWSRPEESLQDSDIAPLTRECVFPLLIERAERSA</sequence>
<evidence type="ECO:0000313" key="5">
    <source>
        <dbReference type="Proteomes" id="UP000462152"/>
    </source>
</evidence>
<dbReference type="InterPro" id="IPR000086">
    <property type="entry name" value="NUDIX_hydrolase_dom"/>
</dbReference>
<dbReference type="InterPro" id="IPR020084">
    <property type="entry name" value="NUDIX_hydrolase_CS"/>
</dbReference>
<dbReference type="Gene3D" id="3.90.79.10">
    <property type="entry name" value="Nucleoside Triphosphate Pyrophosphohydrolase"/>
    <property type="match status" value="1"/>
</dbReference>
<comment type="cofactor">
    <cofactor evidence="1">
        <name>Mg(2+)</name>
        <dbReference type="ChEBI" id="CHEBI:18420"/>
    </cofactor>
</comment>
<dbReference type="GO" id="GO:0016787">
    <property type="term" value="F:hydrolase activity"/>
    <property type="evidence" value="ECO:0007669"/>
    <property type="project" value="UniProtKB-KW"/>
</dbReference>
<organism evidence="4 5">
    <name type="scientific">Rothia koreensis</name>
    <dbReference type="NCBI Taxonomy" id="592378"/>
    <lineage>
        <taxon>Bacteria</taxon>
        <taxon>Bacillati</taxon>
        <taxon>Actinomycetota</taxon>
        <taxon>Actinomycetes</taxon>
        <taxon>Micrococcales</taxon>
        <taxon>Micrococcaceae</taxon>
        <taxon>Rothia</taxon>
    </lineage>
</organism>
<dbReference type="PANTHER" id="PTHR43046">
    <property type="entry name" value="GDP-MANNOSE MANNOSYL HYDROLASE"/>
    <property type="match status" value="1"/>
</dbReference>